<feature type="transmembrane region" description="Helical" evidence="1">
    <location>
        <begin position="365"/>
        <end position="386"/>
    </location>
</feature>
<dbReference type="KEGG" id="ladl:NCTC12735_01562"/>
<evidence type="ECO:0000313" key="4">
    <source>
        <dbReference type="Proteomes" id="UP000054859"/>
    </source>
</evidence>
<dbReference type="Proteomes" id="UP000054859">
    <property type="component" value="Unassembled WGS sequence"/>
</dbReference>
<dbReference type="RefSeq" id="WP_058462914.1">
    <property type="nucleotide sequence ID" value="NZ_CAAAHS010000006.1"/>
</dbReference>
<evidence type="ECO:0000256" key="1">
    <source>
        <dbReference type="SAM" id="Phobius"/>
    </source>
</evidence>
<proteinExistence type="predicted"/>
<reference evidence="2 4" key="1">
    <citation type="submission" date="2015-11" db="EMBL/GenBank/DDBJ databases">
        <title>Identification of large and diverse effector repertoires of 38 Legionella species.</title>
        <authorList>
            <person name="Burstein D."/>
            <person name="Amaro F."/>
            <person name="Zusman T."/>
            <person name="Lifshitz Z."/>
            <person name="Cohen O."/>
            <person name="Gilbert J.A."/>
            <person name="Pupko T."/>
            <person name="Shuman H.A."/>
            <person name="Segal G."/>
        </authorList>
    </citation>
    <scope>NUCLEOTIDE SEQUENCE [LARGE SCALE GENOMIC DNA]</scope>
    <source>
        <strain evidence="2 4">1762-AUS-E</strain>
    </source>
</reference>
<keyword evidence="1" id="KW-0812">Transmembrane</keyword>
<dbReference type="EMBL" id="LNKA01000019">
    <property type="protein sequence ID" value="KTC64550.1"/>
    <property type="molecule type" value="Genomic_DNA"/>
</dbReference>
<protein>
    <recommendedName>
        <fullName evidence="6">Dot/Icm secretion system substrate</fullName>
    </recommendedName>
</protein>
<accession>A0A0W0R0E7</accession>
<keyword evidence="1" id="KW-1133">Transmembrane helix</keyword>
<sequence length="507" mass="57046">MTLRIISGNYIQVADAIGLHRNNYKAQTKQEYLGSIIELQNLHYFSEHTTVPTIQYRLTELSSYRDDYYFSHSEGDFDGSIFPAAFLAAIKDKATFNSIQLTYVNDQGELCGFTLICSEGKSGLQVEAAALIRNIDKSPEERKVTFIANNAHFDKTFTKGRLSSNRYLLDELSIVLNSKTLEEQLVKFIQPEGINKEAFTAFQKRLQPNQNIDDRDVKIDLLLRIQLTTGFIQSRNKDTLEKICLFKEFFQSAATDFNLLQEISVSQLASLLDEFKQLAGNDHEAHSYFNTLFSQLRNAFFTKQIKLTEAQRELTEEKSKFRNTEQEVSLTLLNQTLRGFFSWGGVAVGVLLVGASITSPFLIPALAYVAAITVGSFILGSTLLFASSKAVNKHFELRAYVDRVAALDEGQESVFAEKVNAINTQYDSVLNEVIRTLTPISSPSYTVTPEQSLSAYYSFLAAPRRVQPSAPPYNPEAIKLGENRNTIFGAGDKYEFEVEPANRLGYR</sequence>
<name>A0A0W0R0E7_9GAMM</name>
<gene>
    <name evidence="2" type="ORF">Lade_1844</name>
    <name evidence="3" type="ORF">NCTC12735_01562</name>
</gene>
<geneLocation type="plasmid" evidence="3 5">
    <name>24</name>
</geneLocation>
<dbReference type="EMBL" id="LR134433">
    <property type="protein sequence ID" value="VEH85918.1"/>
    <property type="molecule type" value="Genomic_DNA"/>
</dbReference>
<evidence type="ECO:0000313" key="2">
    <source>
        <dbReference type="EMBL" id="KTC64550.1"/>
    </source>
</evidence>
<feature type="transmembrane region" description="Helical" evidence="1">
    <location>
        <begin position="340"/>
        <end position="359"/>
    </location>
</feature>
<dbReference type="PATRIC" id="fig|45056.6.peg.1906"/>
<evidence type="ECO:0008006" key="6">
    <source>
        <dbReference type="Google" id="ProtNLM"/>
    </source>
</evidence>
<organism evidence="2 4">
    <name type="scientific">Legionella adelaidensis</name>
    <dbReference type="NCBI Taxonomy" id="45056"/>
    <lineage>
        <taxon>Bacteria</taxon>
        <taxon>Pseudomonadati</taxon>
        <taxon>Pseudomonadota</taxon>
        <taxon>Gammaproteobacteria</taxon>
        <taxon>Legionellales</taxon>
        <taxon>Legionellaceae</taxon>
        <taxon>Legionella</taxon>
    </lineage>
</organism>
<dbReference type="AlphaFoldDB" id="A0A0W0R0E7"/>
<keyword evidence="1" id="KW-0472">Membrane</keyword>
<evidence type="ECO:0000313" key="5">
    <source>
        <dbReference type="Proteomes" id="UP000281170"/>
    </source>
</evidence>
<dbReference type="Proteomes" id="UP000281170">
    <property type="component" value="Plasmid 24"/>
</dbReference>
<reference evidence="3 5" key="2">
    <citation type="submission" date="2018-12" db="EMBL/GenBank/DDBJ databases">
        <authorList>
            <consortium name="Pathogen Informatics"/>
        </authorList>
    </citation>
    <scope>NUCLEOTIDE SEQUENCE [LARGE SCALE GENOMIC DNA]</scope>
    <source>
        <strain evidence="3 5">NCTC12735</strain>
        <plasmid evidence="5">24</plasmid>
    </source>
</reference>
<evidence type="ECO:0000313" key="3">
    <source>
        <dbReference type="EMBL" id="VEH85918.1"/>
    </source>
</evidence>
<keyword evidence="4" id="KW-1185">Reference proteome</keyword>
<dbReference type="STRING" id="45056.Lade_1844"/>
<keyword evidence="3" id="KW-0614">Plasmid</keyword>